<gene>
    <name evidence="1" type="ORF">PVK06_029781</name>
</gene>
<protein>
    <submittedName>
        <fullName evidence="1">Uncharacterized protein</fullName>
    </submittedName>
</protein>
<keyword evidence="2" id="KW-1185">Reference proteome</keyword>
<proteinExistence type="predicted"/>
<name>A0ABR0NLI1_GOSAR</name>
<comment type="caution">
    <text evidence="1">The sequence shown here is derived from an EMBL/GenBank/DDBJ whole genome shotgun (WGS) entry which is preliminary data.</text>
</comment>
<accession>A0ABR0NLI1</accession>
<sequence length="78" mass="9310">MMELSRWVAERFCWTMVGLGMLWCFKRKLDQCWRVDRGYRKVEVANDNALLVETIRRGIYVISGLAELRQLKVLCNRD</sequence>
<evidence type="ECO:0000313" key="1">
    <source>
        <dbReference type="EMBL" id="KAK5802197.1"/>
    </source>
</evidence>
<organism evidence="1 2">
    <name type="scientific">Gossypium arboreum</name>
    <name type="common">Tree cotton</name>
    <name type="synonym">Gossypium nanking</name>
    <dbReference type="NCBI Taxonomy" id="29729"/>
    <lineage>
        <taxon>Eukaryota</taxon>
        <taxon>Viridiplantae</taxon>
        <taxon>Streptophyta</taxon>
        <taxon>Embryophyta</taxon>
        <taxon>Tracheophyta</taxon>
        <taxon>Spermatophyta</taxon>
        <taxon>Magnoliopsida</taxon>
        <taxon>eudicotyledons</taxon>
        <taxon>Gunneridae</taxon>
        <taxon>Pentapetalae</taxon>
        <taxon>rosids</taxon>
        <taxon>malvids</taxon>
        <taxon>Malvales</taxon>
        <taxon>Malvaceae</taxon>
        <taxon>Malvoideae</taxon>
        <taxon>Gossypium</taxon>
    </lineage>
</organism>
<reference evidence="1 2" key="1">
    <citation type="submission" date="2023-03" db="EMBL/GenBank/DDBJ databases">
        <title>WGS of Gossypium arboreum.</title>
        <authorList>
            <person name="Yu D."/>
        </authorList>
    </citation>
    <scope>NUCLEOTIDE SEQUENCE [LARGE SCALE GENOMIC DNA]</scope>
    <source>
        <tissue evidence="1">Leaf</tissue>
    </source>
</reference>
<evidence type="ECO:0000313" key="2">
    <source>
        <dbReference type="Proteomes" id="UP001358586"/>
    </source>
</evidence>
<dbReference type="Proteomes" id="UP001358586">
    <property type="component" value="Chromosome 9"/>
</dbReference>
<dbReference type="EMBL" id="JARKNE010000009">
    <property type="protein sequence ID" value="KAK5802197.1"/>
    <property type="molecule type" value="Genomic_DNA"/>
</dbReference>